<gene>
    <name evidence="2" type="ORF">EV216_11175</name>
</gene>
<dbReference type="SUPFAM" id="SSF52540">
    <property type="entry name" value="P-loop containing nucleoside triphosphate hydrolases"/>
    <property type="match status" value="2"/>
</dbReference>
<evidence type="ECO:0000313" key="2">
    <source>
        <dbReference type="EMBL" id="TCM84593.1"/>
    </source>
</evidence>
<comment type="caution">
    <text evidence="2">The sequence shown here is derived from an EMBL/GenBank/DDBJ whole genome shotgun (WGS) entry which is preliminary data.</text>
</comment>
<dbReference type="PANTHER" id="PTHR47396">
    <property type="entry name" value="TYPE I RESTRICTION ENZYME ECOKI R PROTEIN"/>
    <property type="match status" value="1"/>
</dbReference>
<reference evidence="2 3" key="1">
    <citation type="submission" date="2019-03" db="EMBL/GenBank/DDBJ databases">
        <title>Genomic Encyclopedia of Type Strains, Phase IV (KMG-IV): sequencing the most valuable type-strain genomes for metagenomic binning, comparative biology and taxonomic classification.</title>
        <authorList>
            <person name="Goeker M."/>
        </authorList>
    </citation>
    <scope>NUCLEOTIDE SEQUENCE [LARGE SCALE GENOMIC DNA]</scope>
    <source>
        <strain evidence="2 3">DSM 21153</strain>
    </source>
</reference>
<dbReference type="PANTHER" id="PTHR47396:SF1">
    <property type="entry name" value="ATP-DEPENDENT HELICASE IRC3-RELATED"/>
    <property type="match status" value="1"/>
</dbReference>
<accession>A0A4R1YUY8</accession>
<organism evidence="2 3">
    <name type="scientific">Rhodovulum steppense</name>
    <dbReference type="NCBI Taxonomy" id="540251"/>
    <lineage>
        <taxon>Bacteria</taxon>
        <taxon>Pseudomonadati</taxon>
        <taxon>Pseudomonadota</taxon>
        <taxon>Alphaproteobacteria</taxon>
        <taxon>Rhodobacterales</taxon>
        <taxon>Paracoccaceae</taxon>
        <taxon>Rhodovulum</taxon>
    </lineage>
</organism>
<dbReference type="Pfam" id="PF04851">
    <property type="entry name" value="ResIII"/>
    <property type="match status" value="1"/>
</dbReference>
<dbReference type="Gene3D" id="3.40.50.300">
    <property type="entry name" value="P-loop containing nucleotide triphosphate hydrolases"/>
    <property type="match status" value="2"/>
</dbReference>
<dbReference type="Proteomes" id="UP000295277">
    <property type="component" value="Unassembled WGS sequence"/>
</dbReference>
<evidence type="ECO:0000313" key="3">
    <source>
        <dbReference type="Proteomes" id="UP000295277"/>
    </source>
</evidence>
<proteinExistence type="predicted"/>
<name>A0A4R1YUY8_9RHOB</name>
<dbReference type="AlphaFoldDB" id="A0A4R1YUY8"/>
<evidence type="ECO:0000259" key="1">
    <source>
        <dbReference type="SMART" id="SM00487"/>
    </source>
</evidence>
<sequence>MAAVNFELRSYQREALRALREYLRKVVLMDAVADNPAKAAFTDVAEGSYSTAPFVDPATPYVCIRIPTGGGKTIVAAHAVGVAAREYLQADNPMVLWLVPSTAILDQTLDALRDLNHPYRAALARDFGRNVAVMSVAEALALSRPDATGGACIIVATLQAFRVDDMTGRKVYADAGALMDHFSGLTAAQLERLEKVEGAERPVASLANLLRLHRPMVIVDEAHNARTALSFETLRRFDPSMILELTATPRTDPDPTGENPASNILFHVSAAELKAEEMIKLPIRLQTDTDWRKVVGQALDCQAALEDAARAEQADTGEYIRPIILFQAQSKSKTDPHRLTPERVAQFLTDDKRIPREQIALHATGFAELDQIEDIADPACPVRYVITVQKLREGWDCPFAYVLCSVAELSSKVAVEQILGRVLRMPKARRKTRDVLNRAYAFVTSRDFGETANMLRDGLVDGAGFDRLEAAQLVKAHQGLGFEEERADYEHRSDALPVAPGGSDEEVTAAIAKLPPSLKLRVKFDATTREIAVTRALSRDERNLMHLAFAKVPGAEQVIERLFIRSNRIQATEMPEGEKPPFIVPRLGIRRQGALELFGPDHFLDLPWNLAECDVAGFVQRFTIHEDSKAGEIDVSELGKMKIKFVGHLHDQLAMAIQEPAWSLPRLVNWIDRGIPHPDVTKPAARVFIQRALEGGMGAKGYTLDQLARYKYELRRELTEEIKTLRETREKGKYQALFAADAQAFETSADLALVFDEQSYAYNQPYRGARKFNKHYIPIIGDLKPDGEEFRCAVFLDEHPKVRFWLRNVDRKPNAFWLQLPGGRFYPDFMVLLTDGRVAAVEYKGAHLAEEAREKHMIGELWAEASGGHCIFDMPTAGDFSTLDSKLRSTA</sequence>
<dbReference type="GO" id="GO:0005524">
    <property type="term" value="F:ATP binding"/>
    <property type="evidence" value="ECO:0007669"/>
    <property type="project" value="InterPro"/>
</dbReference>
<dbReference type="EMBL" id="SLVM01000011">
    <property type="protein sequence ID" value="TCM84593.1"/>
    <property type="molecule type" value="Genomic_DNA"/>
</dbReference>
<dbReference type="InterPro" id="IPR027417">
    <property type="entry name" value="P-loop_NTPase"/>
</dbReference>
<feature type="domain" description="Helicase ATP-binding" evidence="1">
    <location>
        <begin position="4"/>
        <end position="277"/>
    </location>
</feature>
<dbReference type="SMART" id="SM00487">
    <property type="entry name" value="DEXDc"/>
    <property type="match status" value="1"/>
</dbReference>
<keyword evidence="3" id="KW-1185">Reference proteome</keyword>
<dbReference type="GO" id="GO:0005829">
    <property type="term" value="C:cytosol"/>
    <property type="evidence" value="ECO:0007669"/>
    <property type="project" value="TreeGrafter"/>
</dbReference>
<protein>
    <submittedName>
        <fullName evidence="2">Type III restriction enzyme</fullName>
    </submittedName>
</protein>
<dbReference type="InterPro" id="IPR014001">
    <property type="entry name" value="Helicase_ATP-bd"/>
</dbReference>
<dbReference type="GO" id="GO:0016787">
    <property type="term" value="F:hydrolase activity"/>
    <property type="evidence" value="ECO:0007669"/>
    <property type="project" value="InterPro"/>
</dbReference>
<dbReference type="RefSeq" id="WP_132694819.1">
    <property type="nucleotide sequence ID" value="NZ_SLVM01000011.1"/>
</dbReference>
<dbReference type="OrthoDB" id="9804145at2"/>
<dbReference type="InterPro" id="IPR006935">
    <property type="entry name" value="Helicase/UvrB_N"/>
</dbReference>
<dbReference type="InterPro" id="IPR050742">
    <property type="entry name" value="Helicase_Restrict-Modif_Enz"/>
</dbReference>
<dbReference type="GO" id="GO:0003677">
    <property type="term" value="F:DNA binding"/>
    <property type="evidence" value="ECO:0007669"/>
    <property type="project" value="InterPro"/>
</dbReference>